<dbReference type="HOGENOM" id="CLU_128747_5_2_0"/>
<proteinExistence type="predicted"/>
<dbReference type="KEGG" id="fsi:Flexsi_1658"/>
<dbReference type="AlphaFoldDB" id="F8E9H7"/>
<dbReference type="InterPro" id="IPR048574">
    <property type="entry name" value="RUBY_RBDX"/>
</dbReference>
<dbReference type="RefSeq" id="WP_013886782.1">
    <property type="nucleotide sequence ID" value="NC_015672.1"/>
</dbReference>
<protein>
    <submittedName>
        <fullName evidence="2">Rubredoxin-type Fe(Cys)4 protein</fullName>
    </submittedName>
</protein>
<feature type="domain" description="Rubredoxin-like" evidence="1">
    <location>
        <begin position="1"/>
        <end position="35"/>
    </location>
</feature>
<evidence type="ECO:0000313" key="2">
    <source>
        <dbReference type="EMBL" id="AEI15306.1"/>
    </source>
</evidence>
<reference evidence="3" key="2">
    <citation type="submission" date="2011-06" db="EMBL/GenBank/DDBJ databases">
        <title>The complete genome of Flexistipes sinusarabici DSM 4947.</title>
        <authorList>
            <person name="Lucas S."/>
            <person name="Han J."/>
            <person name="Lapidus A."/>
            <person name="Bruce D."/>
            <person name="Goodwin L."/>
            <person name="Pitluck S."/>
            <person name="Peters L."/>
            <person name="Kyrpides N."/>
            <person name="Mavromatis K."/>
            <person name="Ivanova N."/>
            <person name="Mikhailova N."/>
            <person name="Chertkov O."/>
            <person name="Detter J.C."/>
            <person name="Tapia R."/>
            <person name="Han C."/>
            <person name="Land M."/>
            <person name="Hauser L."/>
            <person name="Markowitz V."/>
            <person name="Cheng J.-F."/>
            <person name="Hugenholtz P."/>
            <person name="Woyke T."/>
            <person name="Wu D."/>
            <person name="Spring S."/>
            <person name="Schroeder M."/>
            <person name="Brambilla E."/>
            <person name="Klenk H.-P."/>
            <person name="Eisen J.A."/>
        </authorList>
    </citation>
    <scope>NUCLEOTIDE SEQUENCE [LARGE SCALE GENOMIC DNA]</scope>
    <source>
        <strain evidence="3">DSM 4947 / MAS 10</strain>
    </source>
</reference>
<reference evidence="2 3" key="1">
    <citation type="journal article" date="2011" name="Stand. Genomic Sci.">
        <title>Genome sequence of the moderately thermophilic halophile Flexistipes sinusarabici strain (MAS10).</title>
        <authorList>
            <person name="Lapidus A."/>
            <person name="Chertkov O."/>
            <person name="Nolan M."/>
            <person name="Lucas S."/>
            <person name="Hammon N."/>
            <person name="Deshpande S."/>
            <person name="Cheng J.F."/>
            <person name="Tapia R."/>
            <person name="Han C."/>
            <person name="Goodwin L."/>
            <person name="Pitluck S."/>
            <person name="Liolios K."/>
            <person name="Pagani I."/>
            <person name="Ivanova N."/>
            <person name="Huntemann M."/>
            <person name="Mavromatis K."/>
            <person name="Mikhailova N."/>
            <person name="Pati A."/>
            <person name="Chen A."/>
            <person name="Palaniappan K."/>
            <person name="Land M."/>
            <person name="Hauser L."/>
            <person name="Brambilla E.M."/>
            <person name="Rohde M."/>
            <person name="Abt B."/>
            <person name="Spring S."/>
            <person name="Goker M."/>
            <person name="Bristow J."/>
            <person name="Eisen J.A."/>
            <person name="Markowitz V."/>
            <person name="Hugenholtz P."/>
            <person name="Kyrpides N.C."/>
            <person name="Klenk H.P."/>
            <person name="Woyke T."/>
        </authorList>
    </citation>
    <scope>NUCLEOTIDE SEQUENCE [LARGE SCALE GENOMIC DNA]</scope>
    <source>
        <strain evidence="3">DSM 4947 / MAS 10</strain>
    </source>
</reference>
<name>F8E9H7_FLESM</name>
<dbReference type="InterPro" id="IPR024934">
    <property type="entry name" value="Rubredoxin-like_dom"/>
</dbReference>
<evidence type="ECO:0000313" key="3">
    <source>
        <dbReference type="Proteomes" id="UP000006621"/>
    </source>
</evidence>
<dbReference type="PROSITE" id="PS50903">
    <property type="entry name" value="RUBREDOXIN_LIKE"/>
    <property type="match status" value="1"/>
</dbReference>
<dbReference type="Pfam" id="PF21349">
    <property type="entry name" value="RUBY_RBDX"/>
    <property type="match status" value="1"/>
</dbReference>
<dbReference type="Gene3D" id="2.20.28.10">
    <property type="match status" value="1"/>
</dbReference>
<keyword evidence="3" id="KW-1185">Reference proteome</keyword>
<dbReference type="SUPFAM" id="SSF57802">
    <property type="entry name" value="Rubredoxin-like"/>
    <property type="match status" value="1"/>
</dbReference>
<dbReference type="Proteomes" id="UP000006621">
    <property type="component" value="Chromosome"/>
</dbReference>
<dbReference type="GO" id="GO:0005506">
    <property type="term" value="F:iron ion binding"/>
    <property type="evidence" value="ECO:0007669"/>
    <property type="project" value="InterPro"/>
</dbReference>
<accession>F8E9H7</accession>
<dbReference type="STRING" id="717231.Flexsi_1658"/>
<sequence length="36" mass="4184">MNKWKCSVCGYIYEGEEPPEKCPVCNASKEKFEEVK</sequence>
<gene>
    <name evidence="2" type="ordered locus">Flexsi_1658</name>
</gene>
<evidence type="ECO:0000259" key="1">
    <source>
        <dbReference type="PROSITE" id="PS50903"/>
    </source>
</evidence>
<dbReference type="EMBL" id="CP002858">
    <property type="protein sequence ID" value="AEI15306.1"/>
    <property type="molecule type" value="Genomic_DNA"/>
</dbReference>
<organism evidence="2 3">
    <name type="scientific">Flexistipes sinusarabici (strain ATCC 49648 / DSM 4947 / MAS 10)</name>
    <dbReference type="NCBI Taxonomy" id="717231"/>
    <lineage>
        <taxon>Bacteria</taxon>
        <taxon>Pseudomonadati</taxon>
        <taxon>Deferribacterota</taxon>
        <taxon>Deferribacteres</taxon>
        <taxon>Deferribacterales</taxon>
        <taxon>Flexistipitaceae</taxon>
        <taxon>Flexistipes</taxon>
    </lineage>
</organism>
<dbReference type="eggNOG" id="COG1592">
    <property type="taxonomic scope" value="Bacteria"/>
</dbReference>